<organism evidence="2 3">
    <name type="scientific">Sinomonas terricola</name>
    <dbReference type="NCBI Taxonomy" id="3110330"/>
    <lineage>
        <taxon>Bacteria</taxon>
        <taxon>Bacillati</taxon>
        <taxon>Actinomycetota</taxon>
        <taxon>Actinomycetes</taxon>
        <taxon>Micrococcales</taxon>
        <taxon>Micrococcaceae</taxon>
        <taxon>Sinomonas</taxon>
    </lineage>
</organism>
<sequence length="271" mass="29156">MPDGAYSRDLTGYGEHPPAVTWPGGSRVAVSLVLNIEEGAERSSAPGQETAIDYGARAGIWRVLRILDRHGVKATAFCCALALESNPAIAAALAERGYEIADHGYGWDAHAGLTPEAERELIVASRDSIAASTGDRPTSWYSKDGLNPHTRRLLVEEGFAYESNSFNDDLPHWGADAARLPVLPYSGDTNDAGLMSQFPTGQAFAEHLIGCLDLQLDDPRGGPSVMSVGLHPRIIGRPAYAGALDRFLEHAISRGAWIATRREIIEAWLGL</sequence>
<dbReference type="RefSeq" id="WP_323279884.1">
    <property type="nucleotide sequence ID" value="NZ_JAYGGQ010000011.1"/>
</dbReference>
<dbReference type="Gene3D" id="3.20.20.370">
    <property type="entry name" value="Glycoside hydrolase/deacetylase"/>
    <property type="match status" value="1"/>
</dbReference>
<feature type="domain" description="NodB homology" evidence="1">
    <location>
        <begin position="46"/>
        <end position="259"/>
    </location>
</feature>
<protein>
    <submittedName>
        <fullName evidence="2">Polysaccharide deacetylase family protein</fullName>
    </submittedName>
</protein>
<dbReference type="PANTHER" id="PTHR43123">
    <property type="entry name" value="POLYSACCHARIDE DEACETYLASE-RELATED"/>
    <property type="match status" value="1"/>
</dbReference>
<reference evidence="2 3" key="1">
    <citation type="submission" date="2023-12" db="EMBL/GenBank/DDBJ databases">
        <title>Sinomonas terricola sp. nov, isolated from litchi orchard soil in Guangdong, PR China.</title>
        <authorList>
            <person name="Jiaxin W."/>
            <person name="Yang Z."/>
            <person name="Honghui Z."/>
        </authorList>
    </citation>
    <scope>NUCLEOTIDE SEQUENCE [LARGE SCALE GENOMIC DNA]</scope>
    <source>
        <strain evidence="2 3">JGH33</strain>
    </source>
</reference>
<comment type="caution">
    <text evidence="2">The sequence shown here is derived from an EMBL/GenBank/DDBJ whole genome shotgun (WGS) entry which is preliminary data.</text>
</comment>
<gene>
    <name evidence="2" type="ORF">SPF06_14770</name>
</gene>
<dbReference type="EMBL" id="JAYGGQ010000011">
    <property type="protein sequence ID" value="MEA5455996.1"/>
    <property type="molecule type" value="Genomic_DNA"/>
</dbReference>
<proteinExistence type="predicted"/>
<dbReference type="InterPro" id="IPR011330">
    <property type="entry name" value="Glyco_hydro/deAcase_b/a-brl"/>
</dbReference>
<evidence type="ECO:0000313" key="3">
    <source>
        <dbReference type="Proteomes" id="UP001304769"/>
    </source>
</evidence>
<dbReference type="Pfam" id="PF01522">
    <property type="entry name" value="Polysacc_deac_1"/>
    <property type="match status" value="1"/>
</dbReference>
<dbReference type="Proteomes" id="UP001304769">
    <property type="component" value="Unassembled WGS sequence"/>
</dbReference>
<evidence type="ECO:0000259" key="1">
    <source>
        <dbReference type="PROSITE" id="PS51677"/>
    </source>
</evidence>
<dbReference type="SUPFAM" id="SSF88713">
    <property type="entry name" value="Glycoside hydrolase/deacetylase"/>
    <property type="match status" value="1"/>
</dbReference>
<accession>A0ABU5T976</accession>
<dbReference type="PROSITE" id="PS51677">
    <property type="entry name" value="NODB"/>
    <property type="match status" value="1"/>
</dbReference>
<evidence type="ECO:0000313" key="2">
    <source>
        <dbReference type="EMBL" id="MEA5455996.1"/>
    </source>
</evidence>
<keyword evidence="3" id="KW-1185">Reference proteome</keyword>
<dbReference type="PANTHER" id="PTHR43123:SF1">
    <property type="entry name" value="POLYSACCHARIDE DEACETYLASE-RELATED"/>
    <property type="match status" value="1"/>
</dbReference>
<dbReference type="InterPro" id="IPR002509">
    <property type="entry name" value="NODB_dom"/>
</dbReference>
<name>A0ABU5T976_9MICC</name>